<dbReference type="EMBL" id="BMGR01000002">
    <property type="protein sequence ID" value="GGF91611.1"/>
    <property type="molecule type" value="Genomic_DNA"/>
</dbReference>
<accession>A0A917CKX7</accession>
<sequence>MRKPENSNHVVDNVRYRSTVGKGITKRVLVLTLSGALLVQPITASSILWGGNAPIAAAQAVTSPDLKLVKEEMLTAGAKRIDYVWTSTRSGKTVRSNVHVIEVDLSNPHVKLDVMSGKNNTVANKQSVTGMVKETGAVAGINGDFFITSQEGVPMGAQVKDGALMSSPSELIGMYAFALTNDRTPVIDQFGFEGEVTAGNGQKFKLSGINQTSYMMELAGGAKQRSHLNAMYIYTSAWTAAERPNASMSATTPTEVLVQNGTVMQIAENSTLPMKPPENGYILRTHGEAAKFARENLTVGHKVDASYNLISLTTGAKKNPNIYQMMVGGHTILVNDGKAAAFSRDISGASGASATSRTSIGYSRDNKKVFLITTENSGNSSGMTFSELQRVMVTLGVWKGINLDGGGSTTMVDRPLGEFNVGLAHPTQNSGGTQQRLVANGIGVYTTAPKGDVRGVKASGPSTLFIGQQAAYSIKAYDTYYNPIDPAGMTAQWSLKDAAIGSFSNGTLTATKAGKSQINIKSGLATDQLPIEVIGRSQITQMTIDAGAASLRAGAEITVPVRVTLNDGRQMNVPAASLQWELQGFNGSVQGGKLKVDQLRDGVNTGYAIARYDGYSAVAMFSTSTAVAQKTWETFENVSYPITFTSLPVGETKGSAAVVKGLPGRENSSALQITYDFTSGTGGKFAYAALNGTGVPVDGQPLAISAAVYGDGSNNWVRAEATDAKGATHYIDLARPLDWTGWKTVKTDLTGMGITYPIRIKRIYVANPVTGQSERAAVGSVAIDDIKFDYAAASIQPDAPSIVLTVNKKEALIDGQAVRLDVAPIVLRGTTYLPLKFVADAIKGQVAWDNTAKRATFIRGNKMIDLWLGQKDIVVNGTRLSTEVAPIVRNGRTLVPVRLVTEQLGLKVHWDGAAKKITIQ</sequence>
<dbReference type="PANTHER" id="PTHR40446:SF2">
    <property type="entry name" value="N-ACETYLGLUCOSAMINE-1-PHOSPHODIESTER ALPHA-N-ACETYLGLUCOSAMINIDASE"/>
    <property type="match status" value="1"/>
</dbReference>
<feature type="domain" description="Phosphodiester glycosidase" evidence="2">
    <location>
        <begin position="257"/>
        <end position="445"/>
    </location>
</feature>
<evidence type="ECO:0000259" key="2">
    <source>
        <dbReference type="Pfam" id="PF09992"/>
    </source>
</evidence>
<dbReference type="Pfam" id="PF09992">
    <property type="entry name" value="NAGPA"/>
    <property type="match status" value="1"/>
</dbReference>
<gene>
    <name evidence="3" type="ORF">GCM10010916_06130</name>
</gene>
<evidence type="ECO:0000313" key="4">
    <source>
        <dbReference type="Proteomes" id="UP000644756"/>
    </source>
</evidence>
<evidence type="ECO:0008006" key="5">
    <source>
        <dbReference type="Google" id="ProtNLM"/>
    </source>
</evidence>
<dbReference type="InterPro" id="IPR036582">
    <property type="entry name" value="Mao_N_sf"/>
</dbReference>
<dbReference type="SUPFAM" id="SSF55383">
    <property type="entry name" value="Copper amine oxidase, domain N"/>
    <property type="match status" value="2"/>
</dbReference>
<reference evidence="3" key="2">
    <citation type="submission" date="2020-09" db="EMBL/GenBank/DDBJ databases">
        <authorList>
            <person name="Sun Q."/>
            <person name="Zhou Y."/>
        </authorList>
    </citation>
    <scope>NUCLEOTIDE SEQUENCE</scope>
    <source>
        <strain evidence="3">CGMCC 1.12987</strain>
    </source>
</reference>
<dbReference type="PANTHER" id="PTHR40446">
    <property type="entry name" value="N-ACETYLGLUCOSAMINE-1-PHOSPHODIESTER ALPHA-N-ACETYLGLUCOSAMINIDASE"/>
    <property type="match status" value="1"/>
</dbReference>
<protein>
    <recommendedName>
        <fullName evidence="5">Copper amine oxidase</fullName>
    </recommendedName>
</protein>
<evidence type="ECO:0000259" key="1">
    <source>
        <dbReference type="Pfam" id="PF07833"/>
    </source>
</evidence>
<feature type="domain" description="Copper amine oxidase-like N-terminal" evidence="1">
    <location>
        <begin position="813"/>
        <end position="919"/>
    </location>
</feature>
<evidence type="ECO:0000313" key="3">
    <source>
        <dbReference type="EMBL" id="GGF91611.1"/>
    </source>
</evidence>
<keyword evidence="4" id="KW-1185">Reference proteome</keyword>
<organism evidence="3 4">
    <name type="scientific">Paenibacillus abyssi</name>
    <dbReference type="NCBI Taxonomy" id="1340531"/>
    <lineage>
        <taxon>Bacteria</taxon>
        <taxon>Bacillati</taxon>
        <taxon>Bacillota</taxon>
        <taxon>Bacilli</taxon>
        <taxon>Bacillales</taxon>
        <taxon>Paenibacillaceae</taxon>
        <taxon>Paenibacillus</taxon>
    </lineage>
</organism>
<dbReference type="AlphaFoldDB" id="A0A917CKX7"/>
<dbReference type="Pfam" id="PF07833">
    <property type="entry name" value="Cu_amine_oxidN1"/>
    <property type="match status" value="1"/>
</dbReference>
<reference evidence="3" key="1">
    <citation type="journal article" date="2014" name="Int. J. Syst. Evol. Microbiol.">
        <title>Complete genome sequence of Corynebacterium casei LMG S-19264T (=DSM 44701T), isolated from a smear-ripened cheese.</title>
        <authorList>
            <consortium name="US DOE Joint Genome Institute (JGI-PGF)"/>
            <person name="Walter F."/>
            <person name="Albersmeier A."/>
            <person name="Kalinowski J."/>
            <person name="Ruckert C."/>
        </authorList>
    </citation>
    <scope>NUCLEOTIDE SEQUENCE</scope>
    <source>
        <strain evidence="3">CGMCC 1.12987</strain>
    </source>
</reference>
<name>A0A917CKX7_9BACL</name>
<dbReference type="Proteomes" id="UP000644756">
    <property type="component" value="Unassembled WGS sequence"/>
</dbReference>
<comment type="caution">
    <text evidence="3">The sequence shown here is derived from an EMBL/GenBank/DDBJ whole genome shotgun (WGS) entry which is preliminary data.</text>
</comment>
<dbReference type="RefSeq" id="WP_229724935.1">
    <property type="nucleotide sequence ID" value="NZ_BMGR01000002.1"/>
</dbReference>
<proteinExistence type="predicted"/>
<dbReference type="Gene3D" id="3.30.457.10">
    <property type="entry name" value="Copper amine oxidase-like, N-terminal domain"/>
    <property type="match status" value="2"/>
</dbReference>
<dbReference type="InterPro" id="IPR012854">
    <property type="entry name" value="Cu_amine_oxidase-like_N"/>
</dbReference>
<dbReference type="InterPro" id="IPR018711">
    <property type="entry name" value="NAGPA"/>
</dbReference>